<comment type="caution">
    <text evidence="3">The sequence shown here is derived from an EMBL/GenBank/DDBJ whole genome shotgun (WGS) entry which is preliminary data.</text>
</comment>
<feature type="compositionally biased region" description="Polar residues" evidence="1">
    <location>
        <begin position="195"/>
        <end position="206"/>
    </location>
</feature>
<keyword evidence="2" id="KW-0472">Membrane</keyword>
<sequence>MLAGPVDACAACSGACRLSLGVHRCQDALRLQEVQTLYEAEDILFSDAMIVFRVVGPGVPTDRKWFWVSRRIYIELEPAYLAIMSATILRPTVYIENVQVKAGFCDKAIGAVENMVWKDANMGAWYLPGAADSAQVGDEGEFPELRHNRELEVLQMLKEYLRTENDDEEPLGSEFWLREAWLTPANETDELAGSENGTAVNGTAVNGTMEDDGNSTLYNGTAPPSPPPPPPPPSLPSVPPNSPPKPPNAPPAPPESPFALPEWANNSIPGPWWEFLDPTFTGENEGLPIIIGSAFPFVFRLGPPMPFIHFDLNWEFGTQMVRNYGQQLETRLVEDHKVSEVTLMMPTASEPVKLAAVAQLWLANLPLLMAVGLSMFIASLLALIVVAVLNYKLGLRIAEMRKELADELKGSILADQLRDEKIAAFCTAVDIELDTLTMRPKDNKIKKWLRNPDRFLGWKDDIPPEVMDTQQCVDAFMVWQSKQAGWPLANFIKRIKGWKQSALDPQKKKKKPPPSLTLKEKIFGKTKPKKKQYGNPEGVAAKLFPSPYALIAKPVTDKVRASLLNTVQCFINQGCFTSGPLRTCPKDLGEGIMGELHLPGVFTDRAITVCATIYGRRVVYAVTHMRVFEDVEIMENGKTRIRIRVQEGQKLFRTPFKNLKMPKYDRIPGVYELKLKEQRRRMMATAGGARAVPAAQKQDIRKEYYLPLQGKSSTLHCDKGAWPLPVTGKVTVIKVFYKDGVPWVDYKTDSWQFVPPYISFCKLNKVAPSVPFKEEHITGQKGVATAQRRFATQLKGIRRREFGITGGAPEDLTVCVWCKKRKKPSDELPEKLPEVAEESGNAMFAVVQAAMELAAKEKAGEAKPEASTAQTDEEEDDEEYCDCLPTALDNSTTPLGEFMQHFFNVTANFEKHFVELDTIDLAFKGFIRNHDDPVNYGPDKEVIDLDELKRFGVKVSKTECIDMYGMAVNPLPPTKLQVPLSTYTVEHMALVSANSMICWIMPMPLAWAVRTFLNTQAETTSCDNMISGAELTANPKLAIYHSYGQWGMNPQIFAPCVFVICIIFGWLGLSFVEQFWFYTSGPDSFLQRKFRVFYYSAMWALIYFQAQYLCLVFCWLVLGCIINPTAFVPPLVAVSTLYTNAKVTAGKLIGTLESYMKIIDKNVLQRFNIKLEEVIAFILATAAAATAAAAAAASKAEEGGKQAQEQAEGQAEKAQAQAEGQAEKAQAQAQGQADKAQAQAQGQAEKAEETTAKGQAEESKEGQAQDAKERRGKLEESGEGKHKTQRESAKG</sequence>
<feature type="compositionally biased region" description="Pro residues" evidence="1">
    <location>
        <begin position="223"/>
        <end position="256"/>
    </location>
</feature>
<protein>
    <submittedName>
        <fullName evidence="3">Uncharacterized protein</fullName>
    </submittedName>
</protein>
<gene>
    <name evidence="3" type="ORF">CYMTET_18807</name>
</gene>
<feature type="transmembrane region" description="Helical" evidence="2">
    <location>
        <begin position="1052"/>
        <end position="1072"/>
    </location>
</feature>
<feature type="compositionally biased region" description="Low complexity" evidence="1">
    <location>
        <begin position="1201"/>
        <end position="1244"/>
    </location>
</feature>
<keyword evidence="4" id="KW-1185">Reference proteome</keyword>
<feature type="region of interest" description="Disordered" evidence="1">
    <location>
        <begin position="856"/>
        <end position="877"/>
    </location>
</feature>
<proteinExistence type="predicted"/>
<feature type="transmembrane region" description="Helical" evidence="2">
    <location>
        <begin position="1174"/>
        <end position="1193"/>
    </location>
</feature>
<feature type="transmembrane region" description="Helical" evidence="2">
    <location>
        <begin position="367"/>
        <end position="391"/>
    </location>
</feature>
<evidence type="ECO:0000256" key="2">
    <source>
        <dbReference type="SAM" id="Phobius"/>
    </source>
</evidence>
<dbReference type="EMBL" id="LGRX02008715">
    <property type="protein sequence ID" value="KAK3272928.1"/>
    <property type="molecule type" value="Genomic_DNA"/>
</dbReference>
<accession>A0AAE0L5K3</accession>
<feature type="compositionally biased region" description="Basic and acidic residues" evidence="1">
    <location>
        <begin position="1245"/>
        <end position="1291"/>
    </location>
</feature>
<name>A0AAE0L5K3_9CHLO</name>
<evidence type="ECO:0000256" key="1">
    <source>
        <dbReference type="SAM" id="MobiDB-lite"/>
    </source>
</evidence>
<keyword evidence="2" id="KW-1133">Transmembrane helix</keyword>
<feature type="region of interest" description="Disordered" evidence="1">
    <location>
        <begin position="1200"/>
        <end position="1291"/>
    </location>
</feature>
<dbReference type="Proteomes" id="UP001190700">
    <property type="component" value="Unassembled WGS sequence"/>
</dbReference>
<evidence type="ECO:0000313" key="4">
    <source>
        <dbReference type="Proteomes" id="UP001190700"/>
    </source>
</evidence>
<feature type="transmembrane region" description="Helical" evidence="2">
    <location>
        <begin position="1092"/>
        <end position="1118"/>
    </location>
</feature>
<feature type="region of interest" description="Disordered" evidence="1">
    <location>
        <begin position="188"/>
        <end position="263"/>
    </location>
</feature>
<reference evidence="3 4" key="1">
    <citation type="journal article" date="2015" name="Genome Biol. Evol.">
        <title>Comparative Genomics of a Bacterivorous Green Alga Reveals Evolutionary Causalities and Consequences of Phago-Mixotrophic Mode of Nutrition.</title>
        <authorList>
            <person name="Burns J.A."/>
            <person name="Paasch A."/>
            <person name="Narechania A."/>
            <person name="Kim E."/>
        </authorList>
    </citation>
    <scope>NUCLEOTIDE SEQUENCE [LARGE SCALE GENOMIC DNA]</scope>
    <source>
        <strain evidence="3 4">PLY_AMNH</strain>
    </source>
</reference>
<organism evidence="3 4">
    <name type="scientific">Cymbomonas tetramitiformis</name>
    <dbReference type="NCBI Taxonomy" id="36881"/>
    <lineage>
        <taxon>Eukaryota</taxon>
        <taxon>Viridiplantae</taxon>
        <taxon>Chlorophyta</taxon>
        <taxon>Pyramimonadophyceae</taxon>
        <taxon>Pyramimonadales</taxon>
        <taxon>Pyramimonadaceae</taxon>
        <taxon>Cymbomonas</taxon>
    </lineage>
</organism>
<evidence type="ECO:0000313" key="3">
    <source>
        <dbReference type="EMBL" id="KAK3272928.1"/>
    </source>
</evidence>
<keyword evidence="2" id="KW-0812">Transmembrane</keyword>